<evidence type="ECO:0000313" key="1">
    <source>
        <dbReference type="EMBL" id="SMF70506.1"/>
    </source>
</evidence>
<keyword evidence="2" id="KW-1185">Reference proteome</keyword>
<name>A0A1X7GJ56_9SPHN</name>
<dbReference type="Proteomes" id="UP000192934">
    <property type="component" value="Chromosome I"/>
</dbReference>
<evidence type="ECO:0000313" key="2">
    <source>
        <dbReference type="Proteomes" id="UP000192934"/>
    </source>
</evidence>
<dbReference type="OrthoDB" id="7173828at2"/>
<dbReference type="EMBL" id="LT840185">
    <property type="protein sequence ID" value="SMF70506.1"/>
    <property type="molecule type" value="Genomic_DNA"/>
</dbReference>
<gene>
    <name evidence="1" type="ORF">SAMN06295910_1889</name>
</gene>
<dbReference type="RefSeq" id="WP_085218541.1">
    <property type="nucleotide sequence ID" value="NZ_LT840185.1"/>
</dbReference>
<dbReference type="AlphaFoldDB" id="A0A1X7GJ56"/>
<reference evidence="2" key="1">
    <citation type="submission" date="2017-04" db="EMBL/GenBank/DDBJ databases">
        <authorList>
            <person name="Varghese N."/>
            <person name="Submissions S."/>
        </authorList>
    </citation>
    <scope>NUCLEOTIDE SEQUENCE [LARGE SCALE GENOMIC DNA]</scope>
    <source>
        <strain evidence="2">Dd16</strain>
    </source>
</reference>
<sequence length="197" mass="21282">MIALPDWPGPADAQPGYVDFGGWQGSPLGARVQRIDRPGNRFKLAVQMPPMPSAALGRIWVSRLITGMTEGVRMEFPLLGFDPGAPGAPVADGDGQAGRVLAVRGFTPHYVMREGQFFHHASAAGLLLYKVDAETIADGAGKAEVPISPMLREEPADGEAMEFGKPMIEGRVLGEEWRWQMQLGNNIGLSFEIEELA</sequence>
<organism evidence="1 2">
    <name type="scientific">Allosphingosinicella indica</name>
    <dbReference type="NCBI Taxonomy" id="941907"/>
    <lineage>
        <taxon>Bacteria</taxon>
        <taxon>Pseudomonadati</taxon>
        <taxon>Pseudomonadota</taxon>
        <taxon>Alphaproteobacteria</taxon>
        <taxon>Sphingomonadales</taxon>
        <taxon>Sphingomonadaceae</taxon>
        <taxon>Allosphingosinicella</taxon>
    </lineage>
</organism>
<protein>
    <submittedName>
        <fullName evidence="1">Uncharacterized protein</fullName>
    </submittedName>
</protein>
<accession>A0A1X7GJ56</accession>
<dbReference type="STRING" id="941907.SAMN06295910_1889"/>
<proteinExistence type="predicted"/>